<dbReference type="AlphaFoldDB" id="A0A6M0RNZ7"/>
<evidence type="ECO:0000259" key="1">
    <source>
        <dbReference type="Pfam" id="PF19266"/>
    </source>
</evidence>
<evidence type="ECO:0000313" key="3">
    <source>
        <dbReference type="Proteomes" id="UP000481033"/>
    </source>
</evidence>
<gene>
    <name evidence="2" type="ORF">DXZ20_18470</name>
</gene>
<accession>A0A6M0RNZ7</accession>
<feature type="domain" description="Contractile injection system tube protein N-terminal" evidence="1">
    <location>
        <begin position="13"/>
        <end position="142"/>
    </location>
</feature>
<sequence>MSTFVKAKLIAQGGGNNIEFMFNPTELSFSRSLRLNSPGGARTDEGLPKVSFGSPEPYSLNVSGLVFDTYETGENVIDKYVENFRQAVEFMDSQERPPIYLLTWGKQEYLRCFVESLSYKLTMFLADGTPVRATVDITLKEVGEVSGTGNTGTPGRPT</sequence>
<comment type="caution">
    <text evidence="2">The sequence shown here is derived from an EMBL/GenBank/DDBJ whole genome shotgun (WGS) entry which is preliminary data.</text>
</comment>
<dbReference type="RefSeq" id="WP_163670260.1">
    <property type="nucleotide sequence ID" value="NZ_QXHD01000004.1"/>
</dbReference>
<protein>
    <recommendedName>
        <fullName evidence="1">Contractile injection system tube protein N-terminal domain-containing protein</fullName>
    </recommendedName>
</protein>
<name>A0A6M0RNZ7_9CYAN</name>
<proteinExistence type="predicted"/>
<dbReference type="Proteomes" id="UP000481033">
    <property type="component" value="Unassembled WGS sequence"/>
</dbReference>
<dbReference type="EMBL" id="QXHD01000004">
    <property type="protein sequence ID" value="NEZ57610.1"/>
    <property type="molecule type" value="Genomic_DNA"/>
</dbReference>
<keyword evidence="3" id="KW-1185">Reference proteome</keyword>
<dbReference type="InterPro" id="IPR045361">
    <property type="entry name" value="CIS_tube_prot_N"/>
</dbReference>
<dbReference type="Pfam" id="PF19266">
    <property type="entry name" value="CIS_tube"/>
    <property type="match status" value="1"/>
</dbReference>
<reference evidence="2 3" key="1">
    <citation type="journal article" date="2020" name="Microb. Ecol.">
        <title>Ecogenomics of the Marine Benthic Filamentous Cyanobacterium Adonisia.</title>
        <authorList>
            <person name="Walter J.M."/>
            <person name="Coutinho F.H."/>
            <person name="Leomil L."/>
            <person name="Hargreaves P.I."/>
            <person name="Campeao M.E."/>
            <person name="Vieira V.V."/>
            <person name="Silva B.S."/>
            <person name="Fistarol G.O."/>
            <person name="Salomon P.S."/>
            <person name="Sawabe T."/>
            <person name="Mino S."/>
            <person name="Hosokawa M."/>
            <person name="Miyashita H."/>
            <person name="Maruyama F."/>
            <person name="van Verk M.C."/>
            <person name="Dutilh B.E."/>
            <person name="Thompson C.C."/>
            <person name="Thompson F.L."/>
        </authorList>
    </citation>
    <scope>NUCLEOTIDE SEQUENCE [LARGE SCALE GENOMIC DNA]</scope>
    <source>
        <strain evidence="2 3">CCMR0081</strain>
    </source>
</reference>
<organism evidence="2 3">
    <name type="scientific">Adonisia turfae CCMR0081</name>
    <dbReference type="NCBI Taxonomy" id="2292702"/>
    <lineage>
        <taxon>Bacteria</taxon>
        <taxon>Bacillati</taxon>
        <taxon>Cyanobacteriota</taxon>
        <taxon>Adonisia</taxon>
        <taxon>Adonisia turfae</taxon>
    </lineage>
</organism>
<evidence type="ECO:0000313" key="2">
    <source>
        <dbReference type="EMBL" id="NEZ57610.1"/>
    </source>
</evidence>